<evidence type="ECO:0000256" key="4">
    <source>
        <dbReference type="ARBA" id="ARBA00022723"/>
    </source>
</evidence>
<evidence type="ECO:0000256" key="2">
    <source>
        <dbReference type="ARBA" id="ARBA00005634"/>
    </source>
</evidence>
<dbReference type="PANTHER" id="PTHR12147">
    <property type="entry name" value="METALLOPEPTIDASE M28 FAMILY MEMBER"/>
    <property type="match status" value="1"/>
</dbReference>
<proteinExistence type="inferred from homology"/>
<evidence type="ECO:0000256" key="3">
    <source>
        <dbReference type="ARBA" id="ARBA00022670"/>
    </source>
</evidence>
<keyword evidence="6 7" id="KW-0862">Zinc</keyword>
<dbReference type="EMBL" id="JAEVFJ010000027">
    <property type="protein sequence ID" value="KAH8093872.1"/>
    <property type="molecule type" value="Genomic_DNA"/>
</dbReference>
<dbReference type="SUPFAM" id="SSF53187">
    <property type="entry name" value="Zn-dependent exopeptidases"/>
    <property type="match status" value="1"/>
</dbReference>
<dbReference type="InterPro" id="IPR045175">
    <property type="entry name" value="M28_fam"/>
</dbReference>
<comment type="similarity">
    <text evidence="2">Belongs to the peptidase M28 family. M28B subfamily.</text>
</comment>
<comment type="caution">
    <text evidence="9">The sequence shown here is derived from an EMBL/GenBank/DDBJ whole genome shotgun (WGS) entry which is preliminary data.</text>
</comment>
<evidence type="ECO:0000256" key="6">
    <source>
        <dbReference type="ARBA" id="ARBA00022833"/>
    </source>
</evidence>
<dbReference type="Proteomes" id="UP000813824">
    <property type="component" value="Unassembled WGS sequence"/>
</dbReference>
<comment type="cofactor">
    <cofactor evidence="1">
        <name>Zn(2+)</name>
        <dbReference type="ChEBI" id="CHEBI:29105"/>
    </cofactor>
</comment>
<dbReference type="PANTHER" id="PTHR12147:SF26">
    <property type="entry name" value="PEPTIDASE M28 DOMAIN-CONTAINING PROTEIN"/>
    <property type="match status" value="1"/>
</dbReference>
<organism evidence="9 10">
    <name type="scientific">Cristinia sonorae</name>
    <dbReference type="NCBI Taxonomy" id="1940300"/>
    <lineage>
        <taxon>Eukaryota</taxon>
        <taxon>Fungi</taxon>
        <taxon>Dikarya</taxon>
        <taxon>Basidiomycota</taxon>
        <taxon>Agaricomycotina</taxon>
        <taxon>Agaricomycetes</taxon>
        <taxon>Agaricomycetidae</taxon>
        <taxon>Agaricales</taxon>
        <taxon>Pleurotineae</taxon>
        <taxon>Stephanosporaceae</taxon>
        <taxon>Cristinia</taxon>
    </lineage>
</organism>
<evidence type="ECO:0000256" key="1">
    <source>
        <dbReference type="ARBA" id="ARBA00001947"/>
    </source>
</evidence>
<dbReference type="EC" id="3.4.-.-" evidence="7"/>
<keyword evidence="4 7" id="KW-0479">Metal-binding</keyword>
<feature type="domain" description="Peptidase M28" evidence="8">
    <location>
        <begin position="295"/>
        <end position="479"/>
    </location>
</feature>
<dbReference type="AlphaFoldDB" id="A0A8K0XMM8"/>
<accession>A0A8K0XMM8</accession>
<keyword evidence="10" id="KW-1185">Reference proteome</keyword>
<sequence>MVPLNITALTYLLVSAPTSNLSTIQVGNSCLSTSHHYQAPGGTRIFFTDEGCLASLSKDLDACHQQVRGVPTEGNSRLLWVEREEVEAPMENSFASNHSFTFTTGPLDLFFKRLETLKLERTQVESYDAPDSQQHTFRTKISHADLLVQGPDSDMLHSTFGLISIHPSLIPIYDSLLPPYWRGSLLPEVDSQGPSTEWTNTLTMPVPPSSIDRVRDILHAVQFDKSIEALVNDIKVYQMKEDIRLLTGEDDALGITSRHSFSMGIRVAAKWIKEQVEATGATCQLSTFLPGFGPNIICTYPSIIDTPEIVLLSAHYDSRGSFLSLRAPGGDDDGSGTISLLAIARAIGRRGITFRKNVQLCWFAGEEQGLIGSTFYARELRSKNADLVLMVQADMLAYHLPGEPPQLGLPLTIGTREVADLVSSMASLYSPELTVGYTSTCCSDHQSFHGQGFPATQVFERAGPIVDPMYHNSGDVSDREGYDFEQVRSIAKVQFATLLQTAGFNFTSMG</sequence>
<evidence type="ECO:0000313" key="10">
    <source>
        <dbReference type="Proteomes" id="UP000813824"/>
    </source>
</evidence>
<dbReference type="Pfam" id="PF04389">
    <property type="entry name" value="Peptidase_M28"/>
    <property type="match status" value="1"/>
</dbReference>
<dbReference type="GO" id="GO:0008235">
    <property type="term" value="F:metalloexopeptidase activity"/>
    <property type="evidence" value="ECO:0007669"/>
    <property type="project" value="InterPro"/>
</dbReference>
<dbReference type="InterPro" id="IPR007484">
    <property type="entry name" value="Peptidase_M28"/>
</dbReference>
<protein>
    <recommendedName>
        <fullName evidence="7">Peptide hydrolase</fullName>
        <ecNumber evidence="7">3.4.-.-</ecNumber>
    </recommendedName>
</protein>
<keyword evidence="5 7" id="KW-0378">Hydrolase</keyword>
<evidence type="ECO:0000256" key="5">
    <source>
        <dbReference type="ARBA" id="ARBA00022801"/>
    </source>
</evidence>
<name>A0A8K0XMM8_9AGAR</name>
<evidence type="ECO:0000259" key="8">
    <source>
        <dbReference type="Pfam" id="PF04389"/>
    </source>
</evidence>
<dbReference type="GO" id="GO:0006508">
    <property type="term" value="P:proteolysis"/>
    <property type="evidence" value="ECO:0007669"/>
    <property type="project" value="UniProtKB-KW"/>
</dbReference>
<gene>
    <name evidence="9" type="ORF">BXZ70DRAFT_948275</name>
</gene>
<dbReference type="Gene3D" id="3.40.630.10">
    <property type="entry name" value="Zn peptidases"/>
    <property type="match status" value="1"/>
</dbReference>
<evidence type="ECO:0000256" key="7">
    <source>
        <dbReference type="RuleBase" id="RU361240"/>
    </source>
</evidence>
<reference evidence="9" key="1">
    <citation type="journal article" date="2021" name="New Phytol.">
        <title>Evolutionary innovations through gain and loss of genes in the ectomycorrhizal Boletales.</title>
        <authorList>
            <person name="Wu G."/>
            <person name="Miyauchi S."/>
            <person name="Morin E."/>
            <person name="Kuo A."/>
            <person name="Drula E."/>
            <person name="Varga T."/>
            <person name="Kohler A."/>
            <person name="Feng B."/>
            <person name="Cao Y."/>
            <person name="Lipzen A."/>
            <person name="Daum C."/>
            <person name="Hundley H."/>
            <person name="Pangilinan J."/>
            <person name="Johnson J."/>
            <person name="Barry K."/>
            <person name="LaButti K."/>
            <person name="Ng V."/>
            <person name="Ahrendt S."/>
            <person name="Min B."/>
            <person name="Choi I.G."/>
            <person name="Park H."/>
            <person name="Plett J.M."/>
            <person name="Magnuson J."/>
            <person name="Spatafora J.W."/>
            <person name="Nagy L.G."/>
            <person name="Henrissat B."/>
            <person name="Grigoriev I.V."/>
            <person name="Yang Z.L."/>
            <person name="Xu J."/>
            <person name="Martin F.M."/>
        </authorList>
    </citation>
    <scope>NUCLEOTIDE SEQUENCE</scope>
    <source>
        <strain evidence="9">KKN 215</strain>
    </source>
</reference>
<dbReference type="OrthoDB" id="10013407at2759"/>
<dbReference type="GO" id="GO:0046872">
    <property type="term" value="F:metal ion binding"/>
    <property type="evidence" value="ECO:0007669"/>
    <property type="project" value="UniProtKB-KW"/>
</dbReference>
<keyword evidence="3 7" id="KW-0645">Protease</keyword>
<evidence type="ECO:0000313" key="9">
    <source>
        <dbReference type="EMBL" id="KAH8093872.1"/>
    </source>
</evidence>